<dbReference type="AlphaFoldDB" id="A0A645EXJ7"/>
<dbReference type="Pfam" id="PF00149">
    <property type="entry name" value="Metallophos"/>
    <property type="match status" value="1"/>
</dbReference>
<name>A0A645EXJ7_9ZZZZ</name>
<dbReference type="SUPFAM" id="SSF56300">
    <property type="entry name" value="Metallo-dependent phosphatases"/>
    <property type="match status" value="1"/>
</dbReference>
<sequence length="228" mass="26107">MRNITTLHLPSNLPKPTLEEIRNCPVRSRIDNIAVRAGLNPPPVDGRDMILHISDTPSTMFPYLRRAIQRLRPAWIVHTGDIVDDIKLETRPGLIDLYRKKLRVLLNLLTDETCGAILLTGNHDHLPTLLEMTENSSVQVWSRPGRFYIGSFRFRAGHTYEDVASDSGEYNLYGHSMEHPTEIDDCGRFFLNGLEKMHLIHMETGDVIPFRYPPGTNDARLERKRISL</sequence>
<comment type="caution">
    <text evidence="2">The sequence shown here is derived from an EMBL/GenBank/DDBJ whole genome shotgun (WGS) entry which is preliminary data.</text>
</comment>
<evidence type="ECO:0000259" key="1">
    <source>
        <dbReference type="Pfam" id="PF00149"/>
    </source>
</evidence>
<protein>
    <recommendedName>
        <fullName evidence="1">Calcineurin-like phosphoesterase domain-containing protein</fullName>
    </recommendedName>
</protein>
<dbReference type="EMBL" id="VSSQ01052714">
    <property type="protein sequence ID" value="MPN06775.1"/>
    <property type="molecule type" value="Genomic_DNA"/>
</dbReference>
<dbReference type="GO" id="GO:0016787">
    <property type="term" value="F:hydrolase activity"/>
    <property type="evidence" value="ECO:0007669"/>
    <property type="project" value="InterPro"/>
</dbReference>
<feature type="domain" description="Calcineurin-like phosphoesterase" evidence="1">
    <location>
        <begin position="50"/>
        <end position="151"/>
    </location>
</feature>
<proteinExistence type="predicted"/>
<dbReference type="Gene3D" id="3.60.21.10">
    <property type="match status" value="1"/>
</dbReference>
<organism evidence="2">
    <name type="scientific">bioreactor metagenome</name>
    <dbReference type="NCBI Taxonomy" id="1076179"/>
    <lineage>
        <taxon>unclassified sequences</taxon>
        <taxon>metagenomes</taxon>
        <taxon>ecological metagenomes</taxon>
    </lineage>
</organism>
<dbReference type="InterPro" id="IPR029052">
    <property type="entry name" value="Metallo-depent_PP-like"/>
</dbReference>
<gene>
    <name evidence="2" type="ORF">SDC9_154032</name>
</gene>
<reference evidence="2" key="1">
    <citation type="submission" date="2019-08" db="EMBL/GenBank/DDBJ databases">
        <authorList>
            <person name="Kucharzyk K."/>
            <person name="Murdoch R.W."/>
            <person name="Higgins S."/>
            <person name="Loffler F."/>
        </authorList>
    </citation>
    <scope>NUCLEOTIDE SEQUENCE</scope>
</reference>
<evidence type="ECO:0000313" key="2">
    <source>
        <dbReference type="EMBL" id="MPN06775.1"/>
    </source>
</evidence>
<dbReference type="InterPro" id="IPR004843">
    <property type="entry name" value="Calcineurin-like_PHP"/>
</dbReference>
<accession>A0A645EXJ7</accession>